<feature type="transmembrane region" description="Helical" evidence="2">
    <location>
        <begin position="17"/>
        <end position="35"/>
    </location>
</feature>
<feature type="region of interest" description="Disordered" evidence="1">
    <location>
        <begin position="150"/>
        <end position="170"/>
    </location>
</feature>
<reference evidence="3" key="1">
    <citation type="submission" date="2010-08" db="EMBL/GenBank/DDBJ databases">
        <authorList>
            <person name="Muzny D."/>
            <person name="Qin X."/>
            <person name="Buhay C."/>
            <person name="Dugan-Rocha S."/>
            <person name="Ding Y."/>
            <person name="Chen G."/>
            <person name="Hawes A."/>
            <person name="Holder M."/>
            <person name="Jhangiani S."/>
            <person name="Johnson A."/>
            <person name="Khan Z."/>
            <person name="Li Z."/>
            <person name="Liu W."/>
            <person name="Liu X."/>
            <person name="Perez L."/>
            <person name="Shen H."/>
            <person name="Wang Q."/>
            <person name="Watt J."/>
            <person name="Xi L."/>
            <person name="Xin Y."/>
            <person name="Zhou J."/>
            <person name="Deng J."/>
            <person name="Jiang H."/>
            <person name="Liu Y."/>
            <person name="Qu J."/>
            <person name="Song X.-Z."/>
            <person name="Zhang L."/>
            <person name="Villasana D."/>
            <person name="Johnson A."/>
            <person name="Liu J."/>
            <person name="Liyanage D."/>
            <person name="Lorensuhewa L."/>
            <person name="Robinson T."/>
            <person name="Song A."/>
            <person name="Song B.-B."/>
            <person name="Dinh H."/>
            <person name="Thornton R."/>
            <person name="Coyle M."/>
            <person name="Francisco L."/>
            <person name="Jackson L."/>
            <person name="Javaid M."/>
            <person name="Korchina V."/>
            <person name="Kovar C."/>
            <person name="Mata R."/>
            <person name="Mathew T."/>
            <person name="Ngo R."/>
            <person name="Nguyen L."/>
            <person name="Nguyen N."/>
            <person name="Okwuonu G."/>
            <person name="Ongeri F."/>
            <person name="Pham C."/>
            <person name="Simmons D."/>
            <person name="Wilczek-Boney K."/>
            <person name="Hale W."/>
            <person name="Jakkamsetti A."/>
            <person name="Pham P."/>
            <person name="Ruth R."/>
            <person name="San Lucas F."/>
            <person name="Warren J."/>
            <person name="Zhang J."/>
            <person name="Zhao Z."/>
            <person name="Zhou C."/>
            <person name="Zhu D."/>
            <person name="Lee S."/>
            <person name="Bess C."/>
            <person name="Blankenburg K."/>
            <person name="Forbes L."/>
            <person name="Fu Q."/>
            <person name="Gubbala S."/>
            <person name="Hirani K."/>
            <person name="Jayaseelan J.C."/>
            <person name="Lara F."/>
            <person name="Munidasa M."/>
            <person name="Palculict T."/>
            <person name="Patil S."/>
            <person name="Pu L.-L."/>
            <person name="Saada N."/>
            <person name="Tang L."/>
            <person name="Weissenberger G."/>
            <person name="Zhu Y."/>
            <person name="Hemphill L."/>
            <person name="Shang Y."/>
            <person name="Youmans B."/>
            <person name="Ayvaz T."/>
            <person name="Ross M."/>
            <person name="Santibanez J."/>
            <person name="Aqrawi P."/>
            <person name="Gross S."/>
            <person name="Joshi V."/>
            <person name="Fowler G."/>
            <person name="Nazareth L."/>
            <person name="Reid J."/>
            <person name="Worley K."/>
            <person name="Petrosino J."/>
            <person name="Highlander S."/>
            <person name="Gibbs R."/>
        </authorList>
    </citation>
    <scope>NUCLEOTIDE SEQUENCE [LARGE SCALE GENOMIC DNA]</scope>
    <source>
        <strain evidence="3">DSM 15272</strain>
    </source>
</reference>
<evidence type="ECO:0000313" key="3">
    <source>
        <dbReference type="EMBL" id="EFQ84183.1"/>
    </source>
</evidence>
<dbReference type="STRING" id="585531.HMPREF0063_10899"/>
<dbReference type="eggNOG" id="ENOG5032Z7M">
    <property type="taxonomic scope" value="Bacteria"/>
</dbReference>
<name>E2SAA9_9ACTN</name>
<evidence type="ECO:0000256" key="2">
    <source>
        <dbReference type="SAM" id="Phobius"/>
    </source>
</evidence>
<dbReference type="Proteomes" id="UP000003111">
    <property type="component" value="Unassembled WGS sequence"/>
</dbReference>
<accession>E2SAA9</accession>
<dbReference type="InterPro" id="IPR021443">
    <property type="entry name" value="DUF3093"/>
</dbReference>
<dbReference type="HOGENOM" id="CLU_109360_1_1_11"/>
<protein>
    <recommendedName>
        <fullName evidence="5">DUF3093 domain-containing protein</fullName>
    </recommendedName>
</protein>
<keyword evidence="2" id="KW-0472">Membrane</keyword>
<evidence type="ECO:0000256" key="1">
    <source>
        <dbReference type="SAM" id="MobiDB-lite"/>
    </source>
</evidence>
<dbReference type="EMBL" id="ACLF03000003">
    <property type="protein sequence ID" value="EFQ84183.1"/>
    <property type="molecule type" value="Genomic_DNA"/>
</dbReference>
<evidence type="ECO:0000313" key="4">
    <source>
        <dbReference type="Proteomes" id="UP000003111"/>
    </source>
</evidence>
<evidence type="ECO:0008006" key="5">
    <source>
        <dbReference type="Google" id="ProtNLM"/>
    </source>
</evidence>
<keyword evidence="2" id="KW-0812">Transmembrane</keyword>
<keyword evidence="2" id="KW-1133">Transmembrane helix</keyword>
<comment type="caution">
    <text evidence="3">The sequence shown here is derived from an EMBL/GenBank/DDBJ whole genome shotgun (WGS) entry which is preliminary data.</text>
</comment>
<proteinExistence type="predicted"/>
<keyword evidence="4" id="KW-1185">Reference proteome</keyword>
<sequence>MSSSPPAGHRERLSPSLSWWAAVAGFALTCGWLVLVLAPLLVAAGVTVVVGAVLGAGLAAWGSLQIGVDEHLRAGPARIEPQHLGAVTTLDRAAYRHLMGPGAHGRALLVTRPWIDRGVRVDITDPRDPTPYWLLGSRHPDALAAAVERIRQTGTTPDPAAGRTDDDGGA</sequence>
<feature type="transmembrane region" description="Helical" evidence="2">
    <location>
        <begin position="41"/>
        <end position="64"/>
    </location>
</feature>
<dbReference type="RefSeq" id="WP_007077921.1">
    <property type="nucleotide sequence ID" value="NZ_CM001024.1"/>
</dbReference>
<organism evidence="3 4">
    <name type="scientific">Aeromicrobium marinum DSM 15272</name>
    <dbReference type="NCBI Taxonomy" id="585531"/>
    <lineage>
        <taxon>Bacteria</taxon>
        <taxon>Bacillati</taxon>
        <taxon>Actinomycetota</taxon>
        <taxon>Actinomycetes</taxon>
        <taxon>Propionibacteriales</taxon>
        <taxon>Nocardioidaceae</taxon>
        <taxon>Aeromicrobium</taxon>
    </lineage>
</organism>
<dbReference type="AlphaFoldDB" id="E2SAA9"/>
<dbReference type="Pfam" id="PF11292">
    <property type="entry name" value="DUF3093"/>
    <property type="match status" value="1"/>
</dbReference>
<gene>
    <name evidence="3" type="ORF">HMPREF0063_10899</name>
</gene>